<name>A0A2N8P0J4_STREU</name>
<accession>A0A2N8P0J4</accession>
<reference evidence="3" key="1">
    <citation type="submission" date="2015-07" db="EMBL/GenBank/DDBJ databases">
        <authorList>
            <person name="Noorani M."/>
        </authorList>
    </citation>
    <scope>NUCLEOTIDE SEQUENCE [LARGE SCALE GENOMIC DNA]</scope>
    <source>
        <strain evidence="3">ATCC 27428</strain>
    </source>
</reference>
<feature type="region of interest" description="Disordered" evidence="1">
    <location>
        <begin position="85"/>
        <end position="108"/>
    </location>
</feature>
<organism evidence="3 4">
    <name type="scientific">Streptomyces eurocidicus</name>
    <name type="common">Streptoverticillium eurocidicus</name>
    <dbReference type="NCBI Taxonomy" id="66423"/>
    <lineage>
        <taxon>Bacteria</taxon>
        <taxon>Bacillati</taxon>
        <taxon>Actinomycetota</taxon>
        <taxon>Actinomycetes</taxon>
        <taxon>Kitasatosporales</taxon>
        <taxon>Streptomycetaceae</taxon>
        <taxon>Streptomyces</taxon>
    </lineage>
</organism>
<dbReference type="RefSeq" id="WP_102917617.1">
    <property type="nucleotide sequence ID" value="NZ_JACHJF010000023.1"/>
</dbReference>
<reference evidence="2 5" key="3">
    <citation type="submission" date="2020-08" db="EMBL/GenBank/DDBJ databases">
        <title>Genomic Encyclopedia of Type Strains, Phase III (KMG-III): the genomes of soil and plant-associated and newly described type strains.</title>
        <authorList>
            <person name="Whitman W."/>
        </authorList>
    </citation>
    <scope>NUCLEOTIDE SEQUENCE [LARGE SCALE GENOMIC DNA]</scope>
    <source>
        <strain evidence="2 5">CECT 3259</strain>
    </source>
</reference>
<evidence type="ECO:0000313" key="2">
    <source>
        <dbReference type="EMBL" id="MBB5122013.1"/>
    </source>
</evidence>
<evidence type="ECO:0000256" key="1">
    <source>
        <dbReference type="SAM" id="MobiDB-lite"/>
    </source>
</evidence>
<evidence type="ECO:0000313" key="5">
    <source>
        <dbReference type="Proteomes" id="UP000528608"/>
    </source>
</evidence>
<evidence type="ECO:0000313" key="3">
    <source>
        <dbReference type="EMBL" id="PNE34540.1"/>
    </source>
</evidence>
<protein>
    <submittedName>
        <fullName evidence="3">Uncharacterized protein</fullName>
    </submittedName>
</protein>
<gene>
    <name evidence="3" type="ORF">AF335_08240</name>
    <name evidence="2" type="ORF">FHS36_005484</name>
</gene>
<proteinExistence type="predicted"/>
<feature type="compositionally biased region" description="Gly residues" evidence="1">
    <location>
        <begin position="87"/>
        <end position="108"/>
    </location>
</feature>
<dbReference type="EMBL" id="LGUI01000002">
    <property type="protein sequence ID" value="PNE34540.1"/>
    <property type="molecule type" value="Genomic_DNA"/>
</dbReference>
<dbReference type="Proteomes" id="UP000235945">
    <property type="component" value="Unassembled WGS sequence"/>
</dbReference>
<evidence type="ECO:0000313" key="4">
    <source>
        <dbReference type="Proteomes" id="UP000235945"/>
    </source>
</evidence>
<sequence>MGVTDPGRVDVEIGELVLHGFEHVDRDLLADAFRRELHRLVRDRGVPLAGDTGITLDLVRGLPPLPGTASPHRLGTALARAVHAGLAGRGDTGEPGRGSGSGTGGRDA</sequence>
<reference evidence="4" key="2">
    <citation type="submission" date="2015-07" db="EMBL/GenBank/DDBJ databases">
        <authorList>
            <person name="Graham D.E."/>
            <person name="Giannone R.J."/>
            <person name="Gulvik C.A."/>
            <person name="Hettich R.L."/>
            <person name="Klingeman D.M."/>
            <person name="Mahan K.M."/>
            <person name="Parry R.J."/>
            <person name="Spain J.C."/>
        </authorList>
    </citation>
    <scope>NUCLEOTIDE SEQUENCE [LARGE SCALE GENOMIC DNA]</scope>
    <source>
        <strain evidence="4">ATCC 27428</strain>
    </source>
</reference>
<dbReference type="Proteomes" id="UP000528608">
    <property type="component" value="Unassembled WGS sequence"/>
</dbReference>
<comment type="caution">
    <text evidence="3">The sequence shown here is derived from an EMBL/GenBank/DDBJ whole genome shotgun (WGS) entry which is preliminary data.</text>
</comment>
<dbReference type="AlphaFoldDB" id="A0A2N8P0J4"/>
<keyword evidence="4" id="KW-1185">Reference proteome</keyword>
<dbReference type="EMBL" id="JACHJF010000023">
    <property type="protein sequence ID" value="MBB5122013.1"/>
    <property type="molecule type" value="Genomic_DNA"/>
</dbReference>